<evidence type="ECO:0000313" key="2">
    <source>
        <dbReference type="EMBL" id="KGJ63388.1"/>
    </source>
</evidence>
<feature type="compositionally biased region" description="Polar residues" evidence="1">
    <location>
        <begin position="16"/>
        <end position="57"/>
    </location>
</feature>
<reference evidence="2 3" key="1">
    <citation type="journal article" date="2014" name="BMC Genomics">
        <title>Comparative genomics of Bradyrhizobium japonicum CPAC 15 and Bradyrhizobium diazoefficiens CPAC 7: elite model strains for understanding symbiotic performance with soybean.</title>
        <authorList>
            <person name="Siqueira A.F."/>
            <person name="Ormeno-Orrillo E."/>
            <person name="Souza R.C."/>
            <person name="Rodrigues E.P."/>
            <person name="Almeida L.G."/>
            <person name="Barcellos F.G."/>
            <person name="Batista J.S."/>
            <person name="Nakatami A.S."/>
            <person name="Martinez-Romero E."/>
            <person name="Vasconcelos A.T."/>
            <person name="Hungria M."/>
        </authorList>
    </citation>
    <scope>NUCLEOTIDE SEQUENCE [LARGE SCALE GENOMIC DNA]</scope>
    <source>
        <strain evidence="2 3">SEMIA 5080</strain>
    </source>
</reference>
<feature type="compositionally biased region" description="Basic residues" evidence="1">
    <location>
        <begin position="73"/>
        <end position="88"/>
    </location>
</feature>
<dbReference type="Proteomes" id="UP000024900">
    <property type="component" value="Unassembled WGS sequence"/>
</dbReference>
<dbReference type="AlphaFoldDB" id="A0A837C2W3"/>
<feature type="region of interest" description="Disordered" evidence="1">
    <location>
        <begin position="1"/>
        <end position="88"/>
    </location>
</feature>
<protein>
    <submittedName>
        <fullName evidence="2">Uncharacterized protein</fullName>
    </submittedName>
</protein>
<organism evidence="2 3">
    <name type="scientific">Bradyrhizobium diazoefficiens SEMIA 5080</name>
    <dbReference type="NCBI Taxonomy" id="754504"/>
    <lineage>
        <taxon>Bacteria</taxon>
        <taxon>Pseudomonadati</taxon>
        <taxon>Pseudomonadota</taxon>
        <taxon>Alphaproteobacteria</taxon>
        <taxon>Hyphomicrobiales</taxon>
        <taxon>Nitrobacteraceae</taxon>
        <taxon>Bradyrhizobium</taxon>
    </lineage>
</organism>
<accession>A0A837C2W3</accession>
<evidence type="ECO:0000256" key="1">
    <source>
        <dbReference type="SAM" id="MobiDB-lite"/>
    </source>
</evidence>
<proteinExistence type="predicted"/>
<name>A0A837C2W3_9BRAD</name>
<gene>
    <name evidence="2" type="ORF">BJA5080_05183</name>
</gene>
<comment type="caution">
    <text evidence="2">The sequence shown here is derived from an EMBL/GenBank/DDBJ whole genome shotgun (WGS) entry which is preliminary data.</text>
</comment>
<dbReference type="EMBL" id="ADOU02000008">
    <property type="protein sequence ID" value="KGJ63388.1"/>
    <property type="molecule type" value="Genomic_DNA"/>
</dbReference>
<evidence type="ECO:0000313" key="3">
    <source>
        <dbReference type="Proteomes" id="UP000024900"/>
    </source>
</evidence>
<sequence>MSNVQDAHAAGGEGGSTPSSATPLRTSSDSIASKMDSTGASHTVTQQMMQSRASNSPDVMRGPSGWPHAAPARVRRRRARAPRRAPKW</sequence>